<evidence type="ECO:0000256" key="3">
    <source>
        <dbReference type="ARBA" id="ARBA00022475"/>
    </source>
</evidence>
<feature type="transmembrane region" description="Helical" evidence="7">
    <location>
        <begin position="287"/>
        <end position="303"/>
    </location>
</feature>
<feature type="transmembrane region" description="Helical" evidence="7">
    <location>
        <begin position="255"/>
        <end position="275"/>
    </location>
</feature>
<dbReference type="PANTHER" id="PTHR23517">
    <property type="entry name" value="RESISTANCE PROTEIN MDTM, PUTATIVE-RELATED-RELATED"/>
    <property type="match status" value="1"/>
</dbReference>
<reference evidence="9" key="1">
    <citation type="submission" date="2022-12" db="EMBL/GenBank/DDBJ databases">
        <authorList>
            <person name="Mo P."/>
        </authorList>
    </citation>
    <scope>NUCLEOTIDE SEQUENCE [LARGE SCALE GENOMIC DNA]</scope>
    <source>
        <strain evidence="9">HUAS 3-15</strain>
    </source>
</reference>
<proteinExistence type="predicted"/>
<dbReference type="InterPro" id="IPR011701">
    <property type="entry name" value="MFS"/>
</dbReference>
<keyword evidence="3" id="KW-1003">Cell membrane</keyword>
<organism evidence="8 9">
    <name type="scientific">Kitasatospora cathayae</name>
    <dbReference type="NCBI Taxonomy" id="3004092"/>
    <lineage>
        <taxon>Bacteria</taxon>
        <taxon>Bacillati</taxon>
        <taxon>Actinomycetota</taxon>
        <taxon>Actinomycetes</taxon>
        <taxon>Kitasatosporales</taxon>
        <taxon>Streptomycetaceae</taxon>
        <taxon>Kitasatospora</taxon>
    </lineage>
</organism>
<feature type="transmembrane region" description="Helical" evidence="7">
    <location>
        <begin position="146"/>
        <end position="168"/>
    </location>
</feature>
<keyword evidence="5 7" id="KW-1133">Transmembrane helix</keyword>
<comment type="subcellular location">
    <subcellularLocation>
        <location evidence="1">Cell membrane</location>
        <topology evidence="1">Multi-pass membrane protein</topology>
    </subcellularLocation>
</comment>
<gene>
    <name evidence="8" type="ORF">O1G21_38135</name>
</gene>
<name>A0ABY7QFF4_9ACTN</name>
<feature type="transmembrane region" description="Helical" evidence="7">
    <location>
        <begin position="58"/>
        <end position="80"/>
    </location>
</feature>
<dbReference type="RefSeq" id="WP_270150308.1">
    <property type="nucleotide sequence ID" value="NZ_CP115450.1"/>
</dbReference>
<sequence>MSTATSPETRPRPSTWSRTSATGRALLTTVLATGVTTFMFLPLLALHLSATGTPVGRVGLLIALLSLCGQGFSVISGLLVDRVGARATTTAGFALRIAGYLLIAAGGPALTPGIAAVGIGGSLLVLSVKARLVTEAAAHDDTRGMLALRSTFGNVGVVLGPALGALAYPLGFDTILAAAVLSHLLLGFHLTFLAKDEPAAPQPPHTTHPAAAPTPAPGRRGPVLLFTAAIAYWAIYSQLNTLIPLTAKALTGTSTAISVVFTLNGALVLLCQYTLLRRHLAHLPPRTLLAAGFAAFALAYLALLPQAGWLSLLLFTVPATLAEMLIGPSLDELAVTTAPQRRTGRALGLLGLAGAIGSPLGAAAGTHLLQALNGGPGLWLTITTVAALAAATCLLLPRAPR</sequence>
<dbReference type="PANTHER" id="PTHR23517:SF2">
    <property type="entry name" value="MULTIDRUG RESISTANCE PROTEIN MDTH"/>
    <property type="match status" value="1"/>
</dbReference>
<feature type="transmembrane region" description="Helical" evidence="7">
    <location>
        <begin position="174"/>
        <end position="194"/>
    </location>
</feature>
<dbReference type="Gene3D" id="1.20.1250.20">
    <property type="entry name" value="MFS general substrate transporter like domains"/>
    <property type="match status" value="1"/>
</dbReference>
<evidence type="ECO:0000256" key="7">
    <source>
        <dbReference type="SAM" id="Phobius"/>
    </source>
</evidence>
<evidence type="ECO:0000256" key="6">
    <source>
        <dbReference type="ARBA" id="ARBA00023136"/>
    </source>
</evidence>
<dbReference type="EMBL" id="CP115450">
    <property type="protein sequence ID" value="WBP91129.1"/>
    <property type="molecule type" value="Genomic_DNA"/>
</dbReference>
<evidence type="ECO:0000256" key="5">
    <source>
        <dbReference type="ARBA" id="ARBA00022989"/>
    </source>
</evidence>
<evidence type="ECO:0000313" key="8">
    <source>
        <dbReference type="EMBL" id="WBP91129.1"/>
    </source>
</evidence>
<evidence type="ECO:0000256" key="1">
    <source>
        <dbReference type="ARBA" id="ARBA00004651"/>
    </source>
</evidence>
<evidence type="ECO:0000256" key="4">
    <source>
        <dbReference type="ARBA" id="ARBA00022692"/>
    </source>
</evidence>
<evidence type="ECO:0000313" key="9">
    <source>
        <dbReference type="Proteomes" id="UP001212821"/>
    </source>
</evidence>
<keyword evidence="6 7" id="KW-0472">Membrane</keyword>
<evidence type="ECO:0000256" key="2">
    <source>
        <dbReference type="ARBA" id="ARBA00022448"/>
    </source>
</evidence>
<feature type="transmembrane region" description="Helical" evidence="7">
    <location>
        <begin position="100"/>
        <end position="126"/>
    </location>
</feature>
<dbReference type="InterPro" id="IPR050171">
    <property type="entry name" value="MFS_Transporters"/>
</dbReference>
<accession>A0ABY7QFF4</accession>
<keyword evidence="2" id="KW-0813">Transport</keyword>
<feature type="transmembrane region" description="Helical" evidence="7">
    <location>
        <begin position="346"/>
        <end position="365"/>
    </location>
</feature>
<dbReference type="SUPFAM" id="SSF103473">
    <property type="entry name" value="MFS general substrate transporter"/>
    <property type="match status" value="1"/>
</dbReference>
<dbReference type="InterPro" id="IPR036259">
    <property type="entry name" value="MFS_trans_sf"/>
</dbReference>
<feature type="transmembrane region" description="Helical" evidence="7">
    <location>
        <begin position="223"/>
        <end position="243"/>
    </location>
</feature>
<keyword evidence="4 7" id="KW-0812">Transmembrane</keyword>
<feature type="transmembrane region" description="Helical" evidence="7">
    <location>
        <begin position="25"/>
        <end position="46"/>
    </location>
</feature>
<dbReference type="Proteomes" id="UP001212821">
    <property type="component" value="Chromosome"/>
</dbReference>
<keyword evidence="9" id="KW-1185">Reference proteome</keyword>
<dbReference type="Pfam" id="PF07690">
    <property type="entry name" value="MFS_1"/>
    <property type="match status" value="1"/>
</dbReference>
<protein>
    <submittedName>
        <fullName evidence="8">MFS transporter</fullName>
    </submittedName>
</protein>
<feature type="transmembrane region" description="Helical" evidence="7">
    <location>
        <begin position="377"/>
        <end position="396"/>
    </location>
</feature>